<dbReference type="PANTHER" id="PTHR42929:SF1">
    <property type="entry name" value="INNER MEMBRANE ABC TRANSPORTER PERMEASE PROTEIN YDCU-RELATED"/>
    <property type="match status" value="1"/>
</dbReference>
<keyword evidence="11" id="KW-1185">Reference proteome</keyword>
<evidence type="ECO:0000313" key="10">
    <source>
        <dbReference type="EMBL" id="MBW3097947.1"/>
    </source>
</evidence>
<evidence type="ECO:0000256" key="3">
    <source>
        <dbReference type="ARBA" id="ARBA00022448"/>
    </source>
</evidence>
<comment type="subcellular location">
    <subcellularLocation>
        <location evidence="1 8">Cell membrane</location>
        <topology evidence="1 8">Multi-pass membrane protein</topology>
    </subcellularLocation>
</comment>
<dbReference type="Pfam" id="PF00528">
    <property type="entry name" value="BPD_transp_1"/>
    <property type="match status" value="1"/>
</dbReference>
<evidence type="ECO:0000259" key="9">
    <source>
        <dbReference type="PROSITE" id="PS50928"/>
    </source>
</evidence>
<dbReference type="InterPro" id="IPR000515">
    <property type="entry name" value="MetI-like"/>
</dbReference>
<reference evidence="10" key="1">
    <citation type="submission" date="2021-07" db="EMBL/GenBank/DDBJ databases">
        <title>Pseudohoeflea marina sp. nov. a polyhydroxyalcanoate-producing bacterium.</title>
        <authorList>
            <person name="Zheng W."/>
            <person name="Yu S."/>
            <person name="Huang Y."/>
        </authorList>
    </citation>
    <scope>NUCLEOTIDE SEQUENCE</scope>
    <source>
        <strain evidence="10">DP4N28-3</strain>
    </source>
</reference>
<keyword evidence="4" id="KW-1003">Cell membrane</keyword>
<evidence type="ECO:0000256" key="8">
    <source>
        <dbReference type="RuleBase" id="RU363032"/>
    </source>
</evidence>
<dbReference type="PANTHER" id="PTHR42929">
    <property type="entry name" value="INNER MEMBRANE ABC TRANSPORTER PERMEASE PROTEIN YDCU-RELATED-RELATED"/>
    <property type="match status" value="1"/>
</dbReference>
<comment type="similarity">
    <text evidence="2">Belongs to the binding-protein-dependent transport system permease family. CysTW subfamily.</text>
</comment>
<sequence length="285" mass="31073">MTAKAWAKVALLLAPGLGLILALIGTVIYMAVTQSFGYYNLSGESVFSLEHWAEMLDRRLYFRSVQYSLYIGVLSAVFSVALAYPLAIWLRKPFAGSMLIGTLLKAPLLVPGLVAAFLFINVIAYHGIVNQLMEALGIWDGPRRLQNDRYGIAVLILQTWKNMPFALLLLTGAVQGISDDVLDAARDMGAGSFTRFRKIIAPLSLSAMQAALVIIFIGALADFSFQVIAGPTNRQSMSQLMIYFQGHGRWHDAAVVGVTLMVLALIGSAVLAVLARLLVRGERVR</sequence>
<keyword evidence="7 8" id="KW-0472">Membrane</keyword>
<evidence type="ECO:0000256" key="6">
    <source>
        <dbReference type="ARBA" id="ARBA00022989"/>
    </source>
</evidence>
<evidence type="ECO:0000256" key="2">
    <source>
        <dbReference type="ARBA" id="ARBA00007069"/>
    </source>
</evidence>
<name>A0ABS6WRB1_9HYPH</name>
<evidence type="ECO:0000256" key="5">
    <source>
        <dbReference type="ARBA" id="ARBA00022692"/>
    </source>
</evidence>
<feature type="transmembrane region" description="Helical" evidence="8">
    <location>
        <begin position="199"/>
        <end position="221"/>
    </location>
</feature>
<protein>
    <submittedName>
        <fullName evidence="10">ABC transporter permease</fullName>
    </submittedName>
</protein>
<dbReference type="Proteomes" id="UP001430804">
    <property type="component" value="Unassembled WGS sequence"/>
</dbReference>
<dbReference type="EMBL" id="JAHWQX010000003">
    <property type="protein sequence ID" value="MBW3097947.1"/>
    <property type="molecule type" value="Genomic_DNA"/>
</dbReference>
<proteinExistence type="inferred from homology"/>
<feature type="transmembrane region" description="Helical" evidence="8">
    <location>
        <begin position="67"/>
        <end position="87"/>
    </location>
</feature>
<dbReference type="CDD" id="cd06261">
    <property type="entry name" value="TM_PBP2"/>
    <property type="match status" value="1"/>
</dbReference>
<accession>A0ABS6WRB1</accession>
<evidence type="ECO:0000256" key="4">
    <source>
        <dbReference type="ARBA" id="ARBA00022475"/>
    </source>
</evidence>
<gene>
    <name evidence="10" type="ORF">KY465_11710</name>
</gene>
<feature type="transmembrane region" description="Helical" evidence="8">
    <location>
        <begin position="108"/>
        <end position="129"/>
    </location>
</feature>
<feature type="domain" description="ABC transmembrane type-1" evidence="9">
    <location>
        <begin position="65"/>
        <end position="271"/>
    </location>
</feature>
<evidence type="ECO:0000256" key="7">
    <source>
        <dbReference type="ARBA" id="ARBA00023136"/>
    </source>
</evidence>
<evidence type="ECO:0000313" key="11">
    <source>
        <dbReference type="Proteomes" id="UP001430804"/>
    </source>
</evidence>
<keyword evidence="5 8" id="KW-0812">Transmembrane</keyword>
<evidence type="ECO:0000256" key="1">
    <source>
        <dbReference type="ARBA" id="ARBA00004651"/>
    </source>
</evidence>
<feature type="transmembrane region" description="Helical" evidence="8">
    <location>
        <begin position="12"/>
        <end position="32"/>
    </location>
</feature>
<comment type="caution">
    <text evidence="10">The sequence shown here is derived from an EMBL/GenBank/DDBJ whole genome shotgun (WGS) entry which is preliminary data.</text>
</comment>
<organism evidence="10 11">
    <name type="scientific">Pseudohoeflea coraliihabitans</name>
    <dbReference type="NCBI Taxonomy" id="2860393"/>
    <lineage>
        <taxon>Bacteria</taxon>
        <taxon>Pseudomonadati</taxon>
        <taxon>Pseudomonadota</taxon>
        <taxon>Alphaproteobacteria</taxon>
        <taxon>Hyphomicrobiales</taxon>
        <taxon>Rhizobiaceae</taxon>
        <taxon>Pseudohoeflea</taxon>
    </lineage>
</organism>
<feature type="transmembrane region" description="Helical" evidence="8">
    <location>
        <begin position="253"/>
        <end position="279"/>
    </location>
</feature>
<keyword evidence="6 8" id="KW-1133">Transmembrane helix</keyword>
<keyword evidence="3 8" id="KW-0813">Transport</keyword>
<dbReference type="PROSITE" id="PS50928">
    <property type="entry name" value="ABC_TM1"/>
    <property type="match status" value="1"/>
</dbReference>